<accession>A0ABX5NDB4</accession>
<gene>
    <name evidence="2" type="ORF">DMW51_16820</name>
</gene>
<dbReference type="Proteomes" id="UP000247823">
    <property type="component" value="Unassembled WGS sequence"/>
</dbReference>
<comment type="caution">
    <text evidence="2">The sequence shown here is derived from an EMBL/GenBank/DDBJ whole genome shotgun (WGS) entry which is preliminary data.</text>
</comment>
<evidence type="ECO:0000256" key="1">
    <source>
        <dbReference type="SAM" id="Phobius"/>
    </source>
</evidence>
<reference evidence="2 3" key="1">
    <citation type="submission" date="2018-06" db="EMBL/GenBank/DDBJ databases">
        <title>Serratia marcescens genome sequencing and assembly.</title>
        <authorList>
            <person name="Martins R.C.R."/>
            <person name="Perdigao-Neto L.V."/>
            <person name="Costa S.F."/>
            <person name="Levin A.S.S."/>
        </authorList>
    </citation>
    <scope>NUCLEOTIDE SEQUENCE [LARGE SCALE GENOMIC DNA]</scope>
    <source>
        <strain evidence="2 3">1283</strain>
    </source>
</reference>
<organism evidence="2 3">
    <name type="scientific">Serratia marcescens</name>
    <dbReference type="NCBI Taxonomy" id="615"/>
    <lineage>
        <taxon>Bacteria</taxon>
        <taxon>Pseudomonadati</taxon>
        <taxon>Pseudomonadota</taxon>
        <taxon>Gammaproteobacteria</taxon>
        <taxon>Enterobacterales</taxon>
        <taxon>Yersiniaceae</taxon>
        <taxon>Serratia</taxon>
    </lineage>
</organism>
<evidence type="ECO:0000313" key="3">
    <source>
        <dbReference type="Proteomes" id="UP000247823"/>
    </source>
</evidence>
<dbReference type="EMBL" id="QJQB01000397">
    <property type="protein sequence ID" value="PYA64732.1"/>
    <property type="molecule type" value="Genomic_DNA"/>
</dbReference>
<proteinExistence type="predicted"/>
<keyword evidence="1" id="KW-0812">Transmembrane</keyword>
<keyword evidence="3" id="KW-1185">Reference proteome</keyword>
<name>A0ABX5NDB4_SERMA</name>
<keyword evidence="1" id="KW-1133">Transmembrane helix</keyword>
<feature type="non-terminal residue" evidence="2">
    <location>
        <position position="1"/>
    </location>
</feature>
<protein>
    <submittedName>
        <fullName evidence="2">O-acetyltransferase</fullName>
    </submittedName>
</protein>
<feature type="transmembrane region" description="Helical" evidence="1">
    <location>
        <begin position="38"/>
        <end position="56"/>
    </location>
</feature>
<keyword evidence="1" id="KW-0472">Membrane</keyword>
<evidence type="ECO:0000313" key="2">
    <source>
        <dbReference type="EMBL" id="PYA64732.1"/>
    </source>
</evidence>
<reference evidence="3" key="2">
    <citation type="submission" date="2018-06" db="EMBL/GenBank/DDBJ databases">
        <title>Serratia marcescens genome sequencing and assembly.</title>
        <authorList>
            <person name="Martins R.C."/>
            <person name="Perdigao-Neto L.V."/>
            <person name="Costa S.F."/>
            <person name="Levin A.S.S."/>
        </authorList>
    </citation>
    <scope>NUCLEOTIDE SEQUENCE [LARGE SCALE GENOMIC DNA]</scope>
    <source>
        <strain evidence="3">1283</strain>
    </source>
</reference>
<sequence>GLSAFSRHSLAIYGFHALIVNVMRSRHLDFTGHPLLDIFWVFGVALGLSLLLSVGLQRLDTRRLVS</sequence>